<evidence type="ECO:0000313" key="3">
    <source>
        <dbReference type="EMBL" id="PJZ49977.1"/>
    </source>
</evidence>
<dbReference type="SUPFAM" id="SSF55961">
    <property type="entry name" value="Bet v1-like"/>
    <property type="match status" value="1"/>
</dbReference>
<comment type="caution">
    <text evidence="3">The sequence shown here is derived from an EMBL/GenBank/DDBJ whole genome shotgun (WGS) entry which is preliminary data.</text>
</comment>
<feature type="domain" description="Activator of Hsp90 ATPase homologue 1/2-like C-terminal" evidence="2">
    <location>
        <begin position="16"/>
        <end position="39"/>
    </location>
</feature>
<dbReference type="Gene3D" id="3.30.530.20">
    <property type="match status" value="1"/>
</dbReference>
<reference evidence="3 4" key="1">
    <citation type="submission" date="2017-07" db="EMBL/GenBank/DDBJ databases">
        <title>Leptospira spp. isolated from tropical soils.</title>
        <authorList>
            <person name="Thibeaux R."/>
            <person name="Iraola G."/>
            <person name="Ferres I."/>
            <person name="Bierque E."/>
            <person name="Girault D."/>
            <person name="Soupe-Gilbert M.-E."/>
            <person name="Picardeau M."/>
            <person name="Goarant C."/>
        </authorList>
    </citation>
    <scope>NUCLEOTIDE SEQUENCE [LARGE SCALE GENOMIC DNA]</scope>
    <source>
        <strain evidence="3 4">FH4-C-A2</strain>
    </source>
</reference>
<dbReference type="InterPro" id="IPR013538">
    <property type="entry name" value="ASHA1/2-like_C"/>
</dbReference>
<dbReference type="InterPro" id="IPR023393">
    <property type="entry name" value="START-like_dom_sf"/>
</dbReference>
<gene>
    <name evidence="3" type="ORF">CH362_06575</name>
</gene>
<name>A0A2M9YEI5_9LEPT</name>
<protein>
    <recommendedName>
        <fullName evidence="2">Activator of Hsp90 ATPase homologue 1/2-like C-terminal domain-containing protein</fullName>
    </recommendedName>
</protein>
<keyword evidence="4" id="KW-1185">Reference proteome</keyword>
<dbReference type="Proteomes" id="UP000231926">
    <property type="component" value="Unassembled WGS sequence"/>
</dbReference>
<dbReference type="EMBL" id="NPDR01000002">
    <property type="protein sequence ID" value="PJZ49977.1"/>
    <property type="molecule type" value="Genomic_DNA"/>
</dbReference>
<accession>A0A2M9YEI5</accession>
<proteinExistence type="inferred from homology"/>
<evidence type="ECO:0000313" key="4">
    <source>
        <dbReference type="Proteomes" id="UP000231926"/>
    </source>
</evidence>
<comment type="similarity">
    <text evidence="1">Belongs to the AHA1 family.</text>
</comment>
<dbReference type="Pfam" id="PF08327">
    <property type="entry name" value="AHSA1"/>
    <property type="match status" value="1"/>
</dbReference>
<organism evidence="3 4">
    <name type="scientific">Leptospira saintgironsiae</name>
    <dbReference type="NCBI Taxonomy" id="2023183"/>
    <lineage>
        <taxon>Bacteria</taxon>
        <taxon>Pseudomonadati</taxon>
        <taxon>Spirochaetota</taxon>
        <taxon>Spirochaetia</taxon>
        <taxon>Leptospirales</taxon>
        <taxon>Leptospiraceae</taxon>
        <taxon>Leptospira</taxon>
    </lineage>
</organism>
<evidence type="ECO:0000259" key="2">
    <source>
        <dbReference type="Pfam" id="PF08327"/>
    </source>
</evidence>
<dbReference type="AlphaFoldDB" id="A0A2M9YEI5"/>
<evidence type="ECO:0000256" key="1">
    <source>
        <dbReference type="ARBA" id="ARBA00006817"/>
    </source>
</evidence>
<sequence>MNEDNPKEIVSTRVVNFPREKVFKAWTDPEQLKNWWGPKGFQNVIRNC</sequence>